<reference evidence="1" key="1">
    <citation type="submission" date="2023-07" db="EMBL/GenBank/DDBJ databases">
        <title>Black Yeasts Isolated from many extreme environments.</title>
        <authorList>
            <person name="Coleine C."/>
            <person name="Stajich J.E."/>
            <person name="Selbmann L."/>
        </authorList>
    </citation>
    <scope>NUCLEOTIDE SEQUENCE</scope>
    <source>
        <strain evidence="1">CCFEE 5714</strain>
    </source>
</reference>
<evidence type="ECO:0000313" key="1">
    <source>
        <dbReference type="EMBL" id="KAK3714456.1"/>
    </source>
</evidence>
<name>A0ACC3NE21_9PEZI</name>
<evidence type="ECO:0000313" key="2">
    <source>
        <dbReference type="Proteomes" id="UP001281147"/>
    </source>
</evidence>
<comment type="caution">
    <text evidence="1">The sequence shown here is derived from an EMBL/GenBank/DDBJ whole genome shotgun (WGS) entry which is preliminary data.</text>
</comment>
<keyword evidence="2" id="KW-1185">Reference proteome</keyword>
<accession>A0ACC3NE21</accession>
<dbReference type="Proteomes" id="UP001281147">
    <property type="component" value="Unassembled WGS sequence"/>
</dbReference>
<proteinExistence type="predicted"/>
<protein>
    <submittedName>
        <fullName evidence="1">Uncharacterized protein</fullName>
    </submittedName>
</protein>
<sequence>MDHFGFSVQPERFEVVVKWYLAALAPLNYEKLNDYGKAVGLGANKLPDFWISCGEEAPSKPNLHIAFKASDHDTVDAFYDAALTAGGTDNGKPGIRSMYHPNYYGTFVLDPVGNNVEVVDHGSH</sequence>
<organism evidence="1 2">
    <name type="scientific">Vermiconidia calcicola</name>
    <dbReference type="NCBI Taxonomy" id="1690605"/>
    <lineage>
        <taxon>Eukaryota</taxon>
        <taxon>Fungi</taxon>
        <taxon>Dikarya</taxon>
        <taxon>Ascomycota</taxon>
        <taxon>Pezizomycotina</taxon>
        <taxon>Dothideomycetes</taxon>
        <taxon>Dothideomycetidae</taxon>
        <taxon>Mycosphaerellales</taxon>
        <taxon>Extremaceae</taxon>
        <taxon>Vermiconidia</taxon>
    </lineage>
</organism>
<dbReference type="EMBL" id="JAUTXU010000055">
    <property type="protein sequence ID" value="KAK3714456.1"/>
    <property type="molecule type" value="Genomic_DNA"/>
</dbReference>
<gene>
    <name evidence="1" type="ORF">LTR37_007762</name>
</gene>